<proteinExistence type="predicted"/>
<dbReference type="Gene3D" id="3.40.50.1820">
    <property type="entry name" value="alpha/beta hydrolase"/>
    <property type="match status" value="1"/>
</dbReference>
<organism evidence="2">
    <name type="scientific">Gulosibacter sediminis</name>
    <dbReference type="NCBI Taxonomy" id="1729695"/>
    <lineage>
        <taxon>Bacteria</taxon>
        <taxon>Bacillati</taxon>
        <taxon>Actinomycetota</taxon>
        <taxon>Actinomycetes</taxon>
        <taxon>Micrococcales</taxon>
        <taxon>Microbacteriaceae</taxon>
        <taxon>Gulosibacter</taxon>
    </lineage>
</organism>
<dbReference type="EMBL" id="CP097160">
    <property type="protein sequence ID" value="UQN15849.1"/>
    <property type="molecule type" value="Genomic_DNA"/>
</dbReference>
<gene>
    <name evidence="2" type="ORF">M3M28_05200</name>
</gene>
<reference evidence="2" key="1">
    <citation type="submission" date="2022-05" db="EMBL/GenBank/DDBJ databases">
        <title>Complete genome sequence of toluene-degrading Gulosibacter sediminis strain ACHW.36C.</title>
        <authorList>
            <person name="Wai A.C."/>
            <person name="Lai G.K."/>
            <person name="Griffin S.D."/>
            <person name="Leung F.C."/>
        </authorList>
    </citation>
    <scope>NUCLEOTIDE SEQUENCE [LARGE SCALE GENOMIC DNA]</scope>
    <source>
        <strain evidence="2">ACHW.36C</strain>
    </source>
</reference>
<dbReference type="Pfam" id="PF00561">
    <property type="entry name" value="Abhydrolase_1"/>
    <property type="match status" value="1"/>
</dbReference>
<sequence>MPLPHTGTHPLPDGRWLQWARFGDAQAPPVLSFHGAPGSRFEAAMYTRAAAHFGVQVVCLSRPGFGLSTWRPQRRIASFVEDVASFVDARDWPRFAVVGYSAGGAYALGTALAMRERVSRVGLLAPAGPMQYTGMPMGPNLAIFAGAAASVGALGHNSLFTSARHRAGVGLDRRFGLPDASGDAFLDSVVGAFRRGPRGVVRDLSLVLFDWGFDPAELDPSIAVIMWQGKRDLSVPWRGSMQLARRIPNCEFHLDRTANHFSVYTRHADEVLGKLTR</sequence>
<dbReference type="SUPFAM" id="SSF53474">
    <property type="entry name" value="alpha/beta-Hydrolases"/>
    <property type="match status" value="1"/>
</dbReference>
<name>A0ABY4MZN5_9MICO</name>
<dbReference type="InterPro" id="IPR050471">
    <property type="entry name" value="AB_hydrolase"/>
</dbReference>
<keyword evidence="2" id="KW-0378">Hydrolase</keyword>
<feature type="domain" description="AB hydrolase-1" evidence="1">
    <location>
        <begin position="28"/>
        <end position="264"/>
    </location>
</feature>
<evidence type="ECO:0000259" key="1">
    <source>
        <dbReference type="Pfam" id="PF00561"/>
    </source>
</evidence>
<dbReference type="PANTHER" id="PTHR43433:SF10">
    <property type="entry name" value="AB HYDROLASE-1 DOMAIN-CONTAINING PROTEIN"/>
    <property type="match status" value="1"/>
</dbReference>
<protein>
    <submittedName>
        <fullName evidence="2">Alpha/beta hydrolase</fullName>
    </submittedName>
</protein>
<dbReference type="PANTHER" id="PTHR43433">
    <property type="entry name" value="HYDROLASE, ALPHA/BETA FOLD FAMILY PROTEIN"/>
    <property type="match status" value="1"/>
</dbReference>
<dbReference type="PRINTS" id="PR00111">
    <property type="entry name" value="ABHYDROLASE"/>
</dbReference>
<evidence type="ECO:0000313" key="2">
    <source>
        <dbReference type="EMBL" id="UQN15849.1"/>
    </source>
</evidence>
<dbReference type="InterPro" id="IPR029058">
    <property type="entry name" value="AB_hydrolase_fold"/>
</dbReference>
<accession>A0ABY4MZN5</accession>
<dbReference type="GO" id="GO:0016787">
    <property type="term" value="F:hydrolase activity"/>
    <property type="evidence" value="ECO:0007669"/>
    <property type="project" value="UniProtKB-KW"/>
</dbReference>
<dbReference type="InterPro" id="IPR000073">
    <property type="entry name" value="AB_hydrolase_1"/>
</dbReference>